<evidence type="ECO:0000313" key="5">
    <source>
        <dbReference type="Proteomes" id="UP001172778"/>
    </source>
</evidence>
<reference evidence="4" key="1">
    <citation type="submission" date="2023-03" db="EMBL/GenBank/DDBJ databases">
        <title>Chitinimonas shenzhenensis gen. nov., sp. nov., a novel member of family Burkholderiaceae isolated from activated sludge collected in Shen Zhen, China.</title>
        <authorList>
            <person name="Wang X."/>
        </authorList>
    </citation>
    <scope>NUCLEOTIDE SEQUENCE</scope>
    <source>
        <strain evidence="4">DQS-5</strain>
    </source>
</reference>
<dbReference type="InterPro" id="IPR005346">
    <property type="entry name" value="RnfH"/>
</dbReference>
<evidence type="ECO:0000256" key="2">
    <source>
        <dbReference type="HAMAP-Rule" id="MF_00460"/>
    </source>
</evidence>
<accession>A0ABT7DZX2</accession>
<gene>
    <name evidence="4" type="ORF">PZA18_16300</name>
</gene>
<dbReference type="EMBL" id="JARRAF010000021">
    <property type="protein sequence ID" value="MDK2125617.1"/>
    <property type="molecule type" value="Genomic_DNA"/>
</dbReference>
<feature type="compositionally biased region" description="Basic and acidic residues" evidence="3">
    <location>
        <begin position="81"/>
        <end position="102"/>
    </location>
</feature>
<feature type="region of interest" description="Disordered" evidence="3">
    <location>
        <begin position="79"/>
        <end position="102"/>
    </location>
</feature>
<comment type="caution">
    <text evidence="4">The sequence shown here is derived from an EMBL/GenBank/DDBJ whole genome shotgun (WGS) entry which is preliminary data.</text>
</comment>
<sequence length="102" mass="11773">MSKQFEVEVAYARPERQLIIKLMVDEGCTAEMAVRQSGMLQEFPEIDLTQNKLGIFSRAVKPDTLLRAHDRIEIYRPLQADPKEVRRQRATAAKEGRRSDDD</sequence>
<evidence type="ECO:0000313" key="4">
    <source>
        <dbReference type="EMBL" id="MDK2125617.1"/>
    </source>
</evidence>
<evidence type="ECO:0000256" key="1">
    <source>
        <dbReference type="ARBA" id="ARBA00010645"/>
    </source>
</evidence>
<dbReference type="PANTHER" id="PTHR37483">
    <property type="entry name" value="UPF0125 PROTEIN RATB"/>
    <property type="match status" value="1"/>
</dbReference>
<dbReference type="Pfam" id="PF03658">
    <property type="entry name" value="Ub-RnfH"/>
    <property type="match status" value="1"/>
</dbReference>
<protein>
    <recommendedName>
        <fullName evidence="2">UPF0125 protein PZA18_16300</fullName>
    </recommendedName>
</protein>
<dbReference type="Proteomes" id="UP001172778">
    <property type="component" value="Unassembled WGS sequence"/>
</dbReference>
<organism evidence="4 5">
    <name type="scientific">Parachitinimonas caeni</name>
    <dbReference type="NCBI Taxonomy" id="3031301"/>
    <lineage>
        <taxon>Bacteria</taxon>
        <taxon>Pseudomonadati</taxon>
        <taxon>Pseudomonadota</taxon>
        <taxon>Betaproteobacteria</taxon>
        <taxon>Neisseriales</taxon>
        <taxon>Chitinibacteraceae</taxon>
        <taxon>Parachitinimonas</taxon>
    </lineage>
</organism>
<proteinExistence type="inferred from homology"/>
<name>A0ABT7DZX2_9NEIS</name>
<evidence type="ECO:0000256" key="3">
    <source>
        <dbReference type="SAM" id="MobiDB-lite"/>
    </source>
</evidence>
<dbReference type="HAMAP" id="MF_00460">
    <property type="entry name" value="UPF0125_RnfH"/>
    <property type="match status" value="1"/>
</dbReference>
<comment type="similarity">
    <text evidence="1 2">Belongs to the UPF0125 (RnfH) family.</text>
</comment>
<dbReference type="PANTHER" id="PTHR37483:SF1">
    <property type="entry name" value="UPF0125 PROTEIN RATB"/>
    <property type="match status" value="1"/>
</dbReference>
<dbReference type="InterPro" id="IPR016155">
    <property type="entry name" value="Mopterin_synth/thiamin_S_b"/>
</dbReference>
<dbReference type="RefSeq" id="WP_284101924.1">
    <property type="nucleotide sequence ID" value="NZ_JARRAF010000021.1"/>
</dbReference>
<dbReference type="SUPFAM" id="SSF54285">
    <property type="entry name" value="MoaD/ThiS"/>
    <property type="match status" value="1"/>
</dbReference>
<dbReference type="NCBIfam" id="NF002490">
    <property type="entry name" value="PRK01777.1"/>
    <property type="match status" value="1"/>
</dbReference>
<keyword evidence="5" id="KW-1185">Reference proteome</keyword>
<dbReference type="Gene3D" id="3.10.20.280">
    <property type="entry name" value="RnfH-like"/>
    <property type="match status" value="1"/>
</dbReference>
<dbReference type="InterPro" id="IPR037021">
    <property type="entry name" value="RnfH_sf"/>
</dbReference>